<gene>
    <name evidence="2" type="ORF">RBSH_03331</name>
</gene>
<dbReference type="SUPFAM" id="SSF53474">
    <property type="entry name" value="alpha/beta-Hydrolases"/>
    <property type="match status" value="2"/>
</dbReference>
<dbReference type="PANTHER" id="PTHR22946:SF8">
    <property type="entry name" value="ACETYL XYLAN ESTERASE DOMAIN-CONTAINING PROTEIN"/>
    <property type="match status" value="1"/>
</dbReference>
<evidence type="ECO:0000313" key="3">
    <source>
        <dbReference type="Proteomes" id="UP000007993"/>
    </source>
</evidence>
<dbReference type="AlphaFoldDB" id="K5D441"/>
<reference evidence="2 3" key="1">
    <citation type="journal article" date="2013" name="Mar. Genomics">
        <title>Expression of sulfatases in Rhodopirellula baltica and the diversity of sulfatases in the genus Rhodopirellula.</title>
        <authorList>
            <person name="Wegner C.E."/>
            <person name="Richter-Heitmann T."/>
            <person name="Klindworth A."/>
            <person name="Klockow C."/>
            <person name="Richter M."/>
            <person name="Achstetter T."/>
            <person name="Glockner F.O."/>
            <person name="Harder J."/>
        </authorList>
    </citation>
    <scope>NUCLEOTIDE SEQUENCE [LARGE SCALE GENOMIC DNA]</scope>
    <source>
        <strain evidence="2 3">SH28</strain>
    </source>
</reference>
<protein>
    <recommendedName>
        <fullName evidence="1">Acetyl xylan esterase domain-containing protein</fullName>
    </recommendedName>
</protein>
<dbReference type="Gene3D" id="3.40.50.1820">
    <property type="entry name" value="alpha/beta hydrolase"/>
    <property type="match status" value="2"/>
</dbReference>
<sequence length="752" mass="83408">MRHGLVVKRQRFVSNVFGSDKIYFQRDLICQLRATSMINTLLLLLTFNVVGPPVVEDLNVLDGGNPNGPTWIDWNDPGLMLVQHLNGLTRECLAAREDEVSSLKTAEDWKTRQTKVRQTLDQILGPWPDRTPLNPQVTGTLQKDGYRVEKIVFESMPDFYVTGALFIPDGLEEPRPAILKVIGHSAQAFRRDLYQNVILNLVHKGFVVFAIDPLGQGERLQYFDPQTGKSTVGSSTKEHSHAGVQCFLMGRSIARYFTWDGIRAIDYLLTRPEVDPNRIGVTGLSGGGTQSSYIGAVDQRVRAVAPTGYITSISRLLGSIGPQDAEQVFYHGPLLGIDHADLLEVRAPKPTLQVTTTRDFFSIQGARETAAEVRHAFRILGHPERFDQVEDDFGHGFTKQNNESTYEFFQTFLELPGNPVEQTYPFLTEAELTVTQTGQVSTALESENVFSIHRREAQPMLERLIESRREMGQHLPQALSEAARLSGYRKPDASMAPVFRGQYQREGYRVQKWGVPGEGETIIPTLVFAPDEPGARPAVIYVHSDGKTTDAAAGGKIEELVRRGYVVAAPDLLGYGETAYKFRQGHASVQPFFNALMSGRSVAGINAGDVVRVVEFLQDRDDVKPDQIGAIAIGDVGPALLHAAAFEQQIQWLVLVDSLLDYQSIVDHELYDVNANSLVAGALTAYDLPDLLASITPRRVAVKQPRTHLRTAATNDEITSSLGFVQQHAKDRLRVETVASDLLKLVEWCVAR</sequence>
<dbReference type="InterPro" id="IPR008391">
    <property type="entry name" value="AXE1_dom"/>
</dbReference>
<dbReference type="PATRIC" id="fig|993517.3.peg.3615"/>
<comment type="caution">
    <text evidence="2">The sequence shown here is derived from an EMBL/GenBank/DDBJ whole genome shotgun (WGS) entry which is preliminary data.</text>
</comment>
<name>K5D441_RHOBT</name>
<feature type="domain" description="Acetyl xylan esterase" evidence="1">
    <location>
        <begin position="146"/>
        <end position="307"/>
    </location>
</feature>
<accession>K5D441</accession>
<organism evidence="2 3">
    <name type="scientific">Rhodopirellula baltica SH28</name>
    <dbReference type="NCBI Taxonomy" id="993517"/>
    <lineage>
        <taxon>Bacteria</taxon>
        <taxon>Pseudomonadati</taxon>
        <taxon>Planctomycetota</taxon>
        <taxon>Planctomycetia</taxon>
        <taxon>Pirellulales</taxon>
        <taxon>Pirellulaceae</taxon>
        <taxon>Rhodopirellula</taxon>
    </lineage>
</organism>
<dbReference type="EMBL" id="AMCW01000098">
    <property type="protein sequence ID" value="EKK01422.1"/>
    <property type="molecule type" value="Genomic_DNA"/>
</dbReference>
<evidence type="ECO:0000259" key="1">
    <source>
        <dbReference type="Pfam" id="PF05448"/>
    </source>
</evidence>
<dbReference type="Pfam" id="PF05448">
    <property type="entry name" value="AXE1"/>
    <property type="match status" value="1"/>
</dbReference>
<dbReference type="InterPro" id="IPR050261">
    <property type="entry name" value="FrsA_esterase"/>
</dbReference>
<dbReference type="Proteomes" id="UP000007993">
    <property type="component" value="Unassembled WGS sequence"/>
</dbReference>
<dbReference type="InterPro" id="IPR029058">
    <property type="entry name" value="AB_hydrolase_fold"/>
</dbReference>
<proteinExistence type="predicted"/>
<dbReference type="PANTHER" id="PTHR22946">
    <property type="entry name" value="DIENELACTONE HYDROLASE DOMAIN-CONTAINING PROTEIN-RELATED"/>
    <property type="match status" value="1"/>
</dbReference>
<evidence type="ECO:0000313" key="2">
    <source>
        <dbReference type="EMBL" id="EKK01422.1"/>
    </source>
</evidence>